<keyword evidence="5" id="KW-1185">Reference proteome</keyword>
<organism evidence="4 5">
    <name type="scientific">Turnera subulata</name>
    <dbReference type="NCBI Taxonomy" id="218843"/>
    <lineage>
        <taxon>Eukaryota</taxon>
        <taxon>Viridiplantae</taxon>
        <taxon>Streptophyta</taxon>
        <taxon>Embryophyta</taxon>
        <taxon>Tracheophyta</taxon>
        <taxon>Spermatophyta</taxon>
        <taxon>Magnoliopsida</taxon>
        <taxon>eudicotyledons</taxon>
        <taxon>Gunneridae</taxon>
        <taxon>Pentapetalae</taxon>
        <taxon>rosids</taxon>
        <taxon>fabids</taxon>
        <taxon>Malpighiales</taxon>
        <taxon>Passifloraceae</taxon>
        <taxon>Turnera</taxon>
    </lineage>
</organism>
<dbReference type="EMBL" id="JAKUCV010007504">
    <property type="protein sequence ID" value="KAJ4823184.1"/>
    <property type="molecule type" value="Genomic_DNA"/>
</dbReference>
<dbReference type="PRINTS" id="PR01183">
    <property type="entry name" value="RIBORDTASEM1"/>
</dbReference>
<dbReference type="PANTHER" id="PTHR11573">
    <property type="entry name" value="RIBONUCLEOSIDE-DIPHOSPHATE REDUCTASE LARGE CHAIN"/>
    <property type="match status" value="1"/>
</dbReference>
<reference evidence="4" key="2">
    <citation type="journal article" date="2023" name="Plants (Basel)">
        <title>Annotation of the Turnera subulata (Passifloraceae) Draft Genome Reveals the S-Locus Evolved after the Divergence of Turneroideae from Passifloroideae in a Stepwise Manner.</title>
        <authorList>
            <person name="Henning P.M."/>
            <person name="Roalson E.H."/>
            <person name="Mir W."/>
            <person name="McCubbin A.G."/>
            <person name="Shore J.S."/>
        </authorList>
    </citation>
    <scope>NUCLEOTIDE SEQUENCE</scope>
    <source>
        <strain evidence="4">F60SS</strain>
    </source>
</reference>
<name>A0A9Q0IZZ0_9ROSI</name>
<feature type="domain" description="Ribonucleotide reductase large subunit C-terminal" evidence="3">
    <location>
        <begin position="28"/>
        <end position="208"/>
    </location>
</feature>
<comment type="similarity">
    <text evidence="1">Belongs to the ribonucleoside diphosphate reductase large chain family.</text>
</comment>
<dbReference type="OrthoDB" id="1727645at2759"/>
<proteinExistence type="inferred from homology"/>
<gene>
    <name evidence="4" type="primary">RNR1_1</name>
    <name evidence="4" type="ORF">Tsubulata_015124</name>
</gene>
<accession>A0A9Q0IZZ0</accession>
<dbReference type="GO" id="GO:0005971">
    <property type="term" value="C:ribonucleoside-diphosphate reductase complex"/>
    <property type="evidence" value="ECO:0007669"/>
    <property type="project" value="TreeGrafter"/>
</dbReference>
<dbReference type="GO" id="GO:0005524">
    <property type="term" value="F:ATP binding"/>
    <property type="evidence" value="ECO:0007669"/>
    <property type="project" value="TreeGrafter"/>
</dbReference>
<dbReference type="AlphaFoldDB" id="A0A9Q0IZZ0"/>
<dbReference type="Proteomes" id="UP001141552">
    <property type="component" value="Unassembled WGS sequence"/>
</dbReference>
<dbReference type="PANTHER" id="PTHR11573:SF6">
    <property type="entry name" value="RIBONUCLEOSIDE-DIPHOSPHATE REDUCTASE LARGE SUBUNIT"/>
    <property type="match status" value="1"/>
</dbReference>
<comment type="caution">
    <text evidence="4">The sequence shown here is derived from an EMBL/GenBank/DDBJ whole genome shotgun (WGS) entry which is preliminary data.</text>
</comment>
<dbReference type="InterPro" id="IPR000788">
    <property type="entry name" value="RNR_lg_C"/>
</dbReference>
<dbReference type="GO" id="GO:0004748">
    <property type="term" value="F:ribonucleoside-diphosphate reductase activity, thioredoxin disulfide as acceptor"/>
    <property type="evidence" value="ECO:0007669"/>
    <property type="project" value="TreeGrafter"/>
</dbReference>
<protein>
    <submittedName>
        <fullName evidence="4">Ribonucleotide-diphosphate reductase subunit rnr1</fullName>
    </submittedName>
</protein>
<sequence>MTANHPDFASSVPTESHPSKLVGSRGSKNIYFDFEKLAEATEAVTFNLNKIIDVNYYHVESARRSNLQHRTIDIGVQGLADTFILLGMAFDSPEAQQLNKDIFETIYYHSLKASSEIAARECPYETYEGSPGILQHDMWGVSPSSRWNWDSLREMISKNGVRNSLLLAPMQTASTSQILGNNECLEPYTSNIYSHRVLSGEFVVVNPTPSS</sequence>
<dbReference type="Pfam" id="PF02867">
    <property type="entry name" value="Ribonuc_red_lgC"/>
    <property type="match status" value="1"/>
</dbReference>
<dbReference type="SUPFAM" id="SSF51998">
    <property type="entry name" value="PFL-like glycyl radical enzymes"/>
    <property type="match status" value="1"/>
</dbReference>
<evidence type="ECO:0000256" key="2">
    <source>
        <dbReference type="SAM" id="MobiDB-lite"/>
    </source>
</evidence>
<dbReference type="GO" id="GO:0009263">
    <property type="term" value="P:deoxyribonucleotide biosynthetic process"/>
    <property type="evidence" value="ECO:0007669"/>
    <property type="project" value="TreeGrafter"/>
</dbReference>
<dbReference type="InterPro" id="IPR039718">
    <property type="entry name" value="Rrm1"/>
</dbReference>
<evidence type="ECO:0000259" key="3">
    <source>
        <dbReference type="Pfam" id="PF02867"/>
    </source>
</evidence>
<dbReference type="Gene3D" id="3.20.70.20">
    <property type="match status" value="1"/>
</dbReference>
<feature type="region of interest" description="Disordered" evidence="2">
    <location>
        <begin position="1"/>
        <end position="23"/>
    </location>
</feature>
<reference evidence="4" key="1">
    <citation type="submission" date="2022-02" db="EMBL/GenBank/DDBJ databases">
        <authorList>
            <person name="Henning P.M."/>
            <person name="McCubbin A.G."/>
            <person name="Shore J.S."/>
        </authorList>
    </citation>
    <scope>NUCLEOTIDE SEQUENCE</scope>
    <source>
        <strain evidence="4">F60SS</strain>
        <tissue evidence="4">Leaves</tissue>
    </source>
</reference>
<evidence type="ECO:0000313" key="5">
    <source>
        <dbReference type="Proteomes" id="UP001141552"/>
    </source>
</evidence>
<evidence type="ECO:0000313" key="4">
    <source>
        <dbReference type="EMBL" id="KAJ4823184.1"/>
    </source>
</evidence>
<evidence type="ECO:0000256" key="1">
    <source>
        <dbReference type="ARBA" id="ARBA00010406"/>
    </source>
</evidence>